<proteinExistence type="predicted"/>
<gene>
    <name evidence="1" type="ORF">J437_LFUL000789</name>
</gene>
<accession>A0A8K0KTS3</accession>
<name>A0A8K0KTS3_LADFU</name>
<evidence type="ECO:0000313" key="2">
    <source>
        <dbReference type="Proteomes" id="UP000792457"/>
    </source>
</evidence>
<dbReference type="AlphaFoldDB" id="A0A8K0KTS3"/>
<reference evidence="1" key="2">
    <citation type="submission" date="2017-10" db="EMBL/GenBank/DDBJ databases">
        <title>Ladona fulva Genome sequencing and assembly.</title>
        <authorList>
            <person name="Murali S."/>
            <person name="Richards S."/>
            <person name="Bandaranaike D."/>
            <person name="Bellair M."/>
            <person name="Blankenburg K."/>
            <person name="Chao H."/>
            <person name="Dinh H."/>
            <person name="Doddapaneni H."/>
            <person name="Dugan-Rocha S."/>
            <person name="Elkadiri S."/>
            <person name="Gnanaolivu R."/>
            <person name="Hernandez B."/>
            <person name="Skinner E."/>
            <person name="Javaid M."/>
            <person name="Lee S."/>
            <person name="Li M."/>
            <person name="Ming W."/>
            <person name="Munidasa M."/>
            <person name="Muniz J."/>
            <person name="Nguyen L."/>
            <person name="Hughes D."/>
            <person name="Osuji N."/>
            <person name="Pu L.-L."/>
            <person name="Puazo M."/>
            <person name="Qu C."/>
            <person name="Quiroz J."/>
            <person name="Raj R."/>
            <person name="Weissenberger G."/>
            <person name="Xin Y."/>
            <person name="Zou X."/>
            <person name="Han Y."/>
            <person name="Worley K."/>
            <person name="Muzny D."/>
            <person name="Gibbs R."/>
        </authorList>
    </citation>
    <scope>NUCLEOTIDE SEQUENCE</scope>
    <source>
        <strain evidence="1">Sampled in the wild</strain>
    </source>
</reference>
<keyword evidence="2" id="KW-1185">Reference proteome</keyword>
<organism evidence="1 2">
    <name type="scientific">Ladona fulva</name>
    <name type="common">Scarce chaser dragonfly</name>
    <name type="synonym">Libellula fulva</name>
    <dbReference type="NCBI Taxonomy" id="123851"/>
    <lineage>
        <taxon>Eukaryota</taxon>
        <taxon>Metazoa</taxon>
        <taxon>Ecdysozoa</taxon>
        <taxon>Arthropoda</taxon>
        <taxon>Hexapoda</taxon>
        <taxon>Insecta</taxon>
        <taxon>Pterygota</taxon>
        <taxon>Palaeoptera</taxon>
        <taxon>Odonata</taxon>
        <taxon>Epiprocta</taxon>
        <taxon>Anisoptera</taxon>
        <taxon>Libelluloidea</taxon>
        <taxon>Libellulidae</taxon>
        <taxon>Ladona</taxon>
    </lineage>
</organism>
<dbReference type="EMBL" id="KZ312450">
    <property type="protein sequence ID" value="KAG8240314.1"/>
    <property type="molecule type" value="Genomic_DNA"/>
</dbReference>
<sequence>MDTSLTYKGVESCRKSCPHAHSVEGAKERWEFRGWLKRERSPPHFRSMTSLEFSTTDNWLFLIEFLQRSRIVQLCRSADKHTISTN</sequence>
<evidence type="ECO:0000313" key="1">
    <source>
        <dbReference type="EMBL" id="KAG8240314.1"/>
    </source>
</evidence>
<protein>
    <submittedName>
        <fullName evidence="1">Uncharacterized protein</fullName>
    </submittedName>
</protein>
<reference evidence="1" key="1">
    <citation type="submission" date="2013-04" db="EMBL/GenBank/DDBJ databases">
        <authorList>
            <person name="Qu J."/>
            <person name="Murali S.C."/>
            <person name="Bandaranaike D."/>
            <person name="Bellair M."/>
            <person name="Blankenburg K."/>
            <person name="Chao H."/>
            <person name="Dinh H."/>
            <person name="Doddapaneni H."/>
            <person name="Downs B."/>
            <person name="Dugan-Rocha S."/>
            <person name="Elkadiri S."/>
            <person name="Gnanaolivu R.D."/>
            <person name="Hernandez B."/>
            <person name="Javaid M."/>
            <person name="Jayaseelan J.C."/>
            <person name="Lee S."/>
            <person name="Li M."/>
            <person name="Ming W."/>
            <person name="Munidasa M."/>
            <person name="Muniz J."/>
            <person name="Nguyen L."/>
            <person name="Ongeri F."/>
            <person name="Osuji N."/>
            <person name="Pu L.-L."/>
            <person name="Puazo M."/>
            <person name="Qu C."/>
            <person name="Quiroz J."/>
            <person name="Raj R."/>
            <person name="Weissenberger G."/>
            <person name="Xin Y."/>
            <person name="Zou X."/>
            <person name="Han Y."/>
            <person name="Richards S."/>
            <person name="Worley K."/>
            <person name="Muzny D."/>
            <person name="Gibbs R."/>
        </authorList>
    </citation>
    <scope>NUCLEOTIDE SEQUENCE</scope>
    <source>
        <strain evidence="1">Sampled in the wild</strain>
    </source>
</reference>
<comment type="caution">
    <text evidence="1">The sequence shown here is derived from an EMBL/GenBank/DDBJ whole genome shotgun (WGS) entry which is preliminary data.</text>
</comment>
<dbReference type="Proteomes" id="UP000792457">
    <property type="component" value="Unassembled WGS sequence"/>
</dbReference>